<evidence type="ECO:0000256" key="2">
    <source>
        <dbReference type="ARBA" id="ARBA00004141"/>
    </source>
</evidence>
<evidence type="ECO:0000256" key="9">
    <source>
        <dbReference type="ARBA" id="ARBA00022840"/>
    </source>
</evidence>
<dbReference type="EMBL" id="SJSN01000002">
    <property type="protein sequence ID" value="TCD12041.1"/>
    <property type="molecule type" value="Genomic_DNA"/>
</dbReference>
<dbReference type="Proteomes" id="UP000291485">
    <property type="component" value="Unassembled WGS sequence"/>
</dbReference>
<dbReference type="PRINTS" id="PR00344">
    <property type="entry name" value="BCTRLSENSOR"/>
</dbReference>
<comment type="catalytic activity">
    <reaction evidence="1">
        <text>ATP + protein L-histidine = ADP + protein N-phospho-L-histidine.</text>
        <dbReference type="EC" id="2.7.13.3"/>
    </reaction>
</comment>
<evidence type="ECO:0000259" key="14">
    <source>
        <dbReference type="PROSITE" id="PS50109"/>
    </source>
</evidence>
<evidence type="ECO:0000256" key="8">
    <source>
        <dbReference type="ARBA" id="ARBA00022777"/>
    </source>
</evidence>
<dbReference type="InterPro" id="IPR050351">
    <property type="entry name" value="BphY/WalK/GraS-like"/>
</dbReference>
<evidence type="ECO:0000256" key="12">
    <source>
        <dbReference type="ARBA" id="ARBA00023136"/>
    </source>
</evidence>
<evidence type="ECO:0000256" key="13">
    <source>
        <dbReference type="SAM" id="Coils"/>
    </source>
</evidence>
<dbReference type="InterPro" id="IPR004358">
    <property type="entry name" value="Sig_transdc_His_kin-like_C"/>
</dbReference>
<dbReference type="SMART" id="SM00091">
    <property type="entry name" value="PAS"/>
    <property type="match status" value="3"/>
</dbReference>
<reference evidence="17 18" key="1">
    <citation type="submission" date="2019-02" db="EMBL/GenBank/DDBJ databases">
        <title>Pedobacter sp. RP-3-11 sp. nov., isolated from Arctic soil.</title>
        <authorList>
            <person name="Dahal R.H."/>
        </authorList>
    </citation>
    <scope>NUCLEOTIDE SEQUENCE [LARGE SCALE GENOMIC DNA]</scope>
    <source>
        <strain evidence="17 18">RP-3-11</strain>
    </source>
</reference>
<evidence type="ECO:0000313" key="17">
    <source>
        <dbReference type="EMBL" id="TCD12041.1"/>
    </source>
</evidence>
<dbReference type="InterPro" id="IPR036097">
    <property type="entry name" value="HisK_dim/P_sf"/>
</dbReference>
<dbReference type="OrthoDB" id="9813151at2"/>
<dbReference type="GO" id="GO:0016020">
    <property type="term" value="C:membrane"/>
    <property type="evidence" value="ECO:0007669"/>
    <property type="project" value="UniProtKB-SubCell"/>
</dbReference>
<comment type="subcellular location">
    <subcellularLocation>
        <location evidence="2">Membrane</location>
        <topology evidence="2">Multi-pass membrane protein</topology>
    </subcellularLocation>
</comment>
<dbReference type="RefSeq" id="WP_131556521.1">
    <property type="nucleotide sequence ID" value="NZ_SJSN01000002.1"/>
</dbReference>
<dbReference type="InterPro" id="IPR003594">
    <property type="entry name" value="HATPase_dom"/>
</dbReference>
<accession>A0A4R0P5A0</accession>
<dbReference type="GO" id="GO:0030295">
    <property type="term" value="F:protein kinase activator activity"/>
    <property type="evidence" value="ECO:0007669"/>
    <property type="project" value="TreeGrafter"/>
</dbReference>
<dbReference type="InterPro" id="IPR035965">
    <property type="entry name" value="PAS-like_dom_sf"/>
</dbReference>
<keyword evidence="13" id="KW-0175">Coiled coil</keyword>
<keyword evidence="8" id="KW-0418">Kinase</keyword>
<dbReference type="InterPro" id="IPR000700">
    <property type="entry name" value="PAS-assoc_C"/>
</dbReference>
<dbReference type="GO" id="GO:0005524">
    <property type="term" value="F:ATP binding"/>
    <property type="evidence" value="ECO:0007669"/>
    <property type="project" value="UniProtKB-KW"/>
</dbReference>
<keyword evidence="9" id="KW-0067">ATP-binding</keyword>
<dbReference type="GO" id="GO:0000156">
    <property type="term" value="F:phosphorelay response regulator activity"/>
    <property type="evidence" value="ECO:0007669"/>
    <property type="project" value="TreeGrafter"/>
</dbReference>
<dbReference type="FunFam" id="3.30.565.10:FF:000006">
    <property type="entry name" value="Sensor histidine kinase WalK"/>
    <property type="match status" value="1"/>
</dbReference>
<organism evidence="17 18">
    <name type="scientific">Pedobacter frigidisoli</name>
    <dbReference type="NCBI Taxonomy" id="2530455"/>
    <lineage>
        <taxon>Bacteria</taxon>
        <taxon>Pseudomonadati</taxon>
        <taxon>Bacteroidota</taxon>
        <taxon>Sphingobacteriia</taxon>
        <taxon>Sphingobacteriales</taxon>
        <taxon>Sphingobacteriaceae</taxon>
        <taxon>Pedobacter</taxon>
    </lineage>
</organism>
<dbReference type="SUPFAM" id="SSF55874">
    <property type="entry name" value="ATPase domain of HSP90 chaperone/DNA topoisomerase II/histidine kinase"/>
    <property type="match status" value="1"/>
</dbReference>
<keyword evidence="12" id="KW-0472">Membrane</keyword>
<feature type="coiled-coil region" evidence="13">
    <location>
        <begin position="262"/>
        <end position="300"/>
    </location>
</feature>
<dbReference type="AlphaFoldDB" id="A0A4R0P5A0"/>
<dbReference type="Gene3D" id="1.10.287.130">
    <property type="match status" value="1"/>
</dbReference>
<dbReference type="SMART" id="SM00388">
    <property type="entry name" value="HisKA"/>
    <property type="match status" value="1"/>
</dbReference>
<evidence type="ECO:0000259" key="16">
    <source>
        <dbReference type="PROSITE" id="PS50113"/>
    </source>
</evidence>
<dbReference type="InterPro" id="IPR013656">
    <property type="entry name" value="PAS_4"/>
</dbReference>
<evidence type="ECO:0000256" key="4">
    <source>
        <dbReference type="ARBA" id="ARBA00022553"/>
    </source>
</evidence>
<dbReference type="PROSITE" id="PS50113">
    <property type="entry name" value="PAC"/>
    <property type="match status" value="2"/>
</dbReference>
<dbReference type="Gene3D" id="3.30.450.20">
    <property type="entry name" value="PAS domain"/>
    <property type="match status" value="3"/>
</dbReference>
<evidence type="ECO:0000259" key="15">
    <source>
        <dbReference type="PROSITE" id="PS50112"/>
    </source>
</evidence>
<feature type="domain" description="Histidine kinase" evidence="14">
    <location>
        <begin position="438"/>
        <end position="654"/>
    </location>
</feature>
<evidence type="ECO:0000256" key="1">
    <source>
        <dbReference type="ARBA" id="ARBA00000085"/>
    </source>
</evidence>
<dbReference type="InterPro" id="IPR000014">
    <property type="entry name" value="PAS"/>
</dbReference>
<keyword evidence="6" id="KW-0812">Transmembrane</keyword>
<dbReference type="GO" id="GO:0007234">
    <property type="term" value="P:osmosensory signaling via phosphorelay pathway"/>
    <property type="evidence" value="ECO:0007669"/>
    <property type="project" value="TreeGrafter"/>
</dbReference>
<evidence type="ECO:0000313" key="18">
    <source>
        <dbReference type="Proteomes" id="UP000291485"/>
    </source>
</evidence>
<keyword evidence="5" id="KW-0808">Transferase</keyword>
<comment type="caution">
    <text evidence="17">The sequence shown here is derived from an EMBL/GenBank/DDBJ whole genome shotgun (WGS) entry which is preliminary data.</text>
</comment>
<keyword evidence="10" id="KW-1133">Transmembrane helix</keyword>
<dbReference type="EC" id="2.7.13.3" evidence="3"/>
<keyword evidence="4" id="KW-0597">Phosphoprotein</keyword>
<protein>
    <recommendedName>
        <fullName evidence="3">histidine kinase</fullName>
        <ecNumber evidence="3">2.7.13.3</ecNumber>
    </recommendedName>
</protein>
<keyword evidence="7" id="KW-0547">Nucleotide-binding</keyword>
<dbReference type="SUPFAM" id="SSF55785">
    <property type="entry name" value="PYP-like sensor domain (PAS domain)"/>
    <property type="match status" value="3"/>
</dbReference>
<evidence type="ECO:0000256" key="3">
    <source>
        <dbReference type="ARBA" id="ARBA00012438"/>
    </source>
</evidence>
<proteinExistence type="predicted"/>
<feature type="domain" description="PAC" evidence="16">
    <location>
        <begin position="213"/>
        <end position="264"/>
    </location>
</feature>
<evidence type="ECO:0000256" key="7">
    <source>
        <dbReference type="ARBA" id="ARBA00022741"/>
    </source>
</evidence>
<dbReference type="SMART" id="SM00387">
    <property type="entry name" value="HATPase_c"/>
    <property type="match status" value="1"/>
</dbReference>
<evidence type="ECO:0000256" key="5">
    <source>
        <dbReference type="ARBA" id="ARBA00022679"/>
    </source>
</evidence>
<dbReference type="GO" id="GO:0000155">
    <property type="term" value="F:phosphorelay sensor kinase activity"/>
    <property type="evidence" value="ECO:0007669"/>
    <property type="project" value="InterPro"/>
</dbReference>
<dbReference type="Gene3D" id="3.30.565.10">
    <property type="entry name" value="Histidine kinase-like ATPase, C-terminal domain"/>
    <property type="match status" value="1"/>
</dbReference>
<keyword evidence="11" id="KW-0902">Two-component regulatory system</keyword>
<evidence type="ECO:0000256" key="10">
    <source>
        <dbReference type="ARBA" id="ARBA00022989"/>
    </source>
</evidence>
<evidence type="ECO:0000256" key="11">
    <source>
        <dbReference type="ARBA" id="ARBA00023012"/>
    </source>
</evidence>
<evidence type="ECO:0000256" key="6">
    <source>
        <dbReference type="ARBA" id="ARBA00022692"/>
    </source>
</evidence>
<dbReference type="PANTHER" id="PTHR42878">
    <property type="entry name" value="TWO-COMPONENT HISTIDINE KINASE"/>
    <property type="match status" value="1"/>
</dbReference>
<dbReference type="PROSITE" id="PS50112">
    <property type="entry name" value="PAS"/>
    <property type="match status" value="1"/>
</dbReference>
<dbReference type="InterPro" id="IPR036890">
    <property type="entry name" value="HATPase_C_sf"/>
</dbReference>
<dbReference type="Pfam" id="PF02518">
    <property type="entry name" value="HATPase_c"/>
    <property type="match status" value="1"/>
</dbReference>
<sequence>MDLEKLRFTSDQLLDVLALSENATAIYTGENTIIQAANDAMLRFWGKNRSVIGKPLREAVPELVNQPFLNILKRVWETAEIYTGKDELAEFFIDNEMKVSYYDFIYRPIFDANGNINSILHTATDVTDKVESNLRLQETEQKLQLAVDAANFGTWTIDTQTQTLIASDRLKVLFGFYPDEEITLTDVIEQINPEYRKSILESINKTMLEGGTSDLTYMVTGHYDGIKRWLRAVGSVSGNKGFTIFAGVMMDITERKLVEIEKQELTDSLGAVNEELTAANEELSAANEDIEESKKEMEKIFHMLEDSEVALRLAIEAADFGTWHINSVTREFITSVRLRELFGYRADEEITIEQALAQITEEYRSFVSQKLEKAIYGGGNYDVTYPVVGFHDNQMRWLRAIGNLKTDPSGQFSSFTGVVMDVSEFKKDEQRKNDFIGMVSHELKTPLTSIGAYVQLLQKTANSKGDNSGTLIMDKAINQVRKMNKMINGFLNVSRLESGKISVEKQPFDMAELLTEISADITPTITRHHIIFEPVEFTMVNADRDKIAQVIGNLISNAVKYSPAGSTINVACIQVGNEVKLSVTDHGIGIKPEDFEKVFQRYYRIESNMSGTVSGFGIGLYLCHEIIQRHGGKIWVDSEVGKGSVFSFMMQMWLN</sequence>
<feature type="domain" description="PAC" evidence="16">
    <location>
        <begin position="381"/>
        <end position="434"/>
    </location>
</feature>
<name>A0A4R0P5A0_9SPHI</name>
<dbReference type="NCBIfam" id="TIGR00229">
    <property type="entry name" value="sensory_box"/>
    <property type="match status" value="2"/>
</dbReference>
<dbReference type="InterPro" id="IPR005467">
    <property type="entry name" value="His_kinase_dom"/>
</dbReference>
<feature type="domain" description="PAS" evidence="15">
    <location>
        <begin position="139"/>
        <end position="210"/>
    </location>
</feature>
<dbReference type="PANTHER" id="PTHR42878:SF7">
    <property type="entry name" value="SENSOR HISTIDINE KINASE GLRK"/>
    <property type="match status" value="1"/>
</dbReference>
<dbReference type="CDD" id="cd00130">
    <property type="entry name" value="PAS"/>
    <property type="match status" value="1"/>
</dbReference>
<dbReference type="Pfam" id="PF08448">
    <property type="entry name" value="PAS_4"/>
    <property type="match status" value="1"/>
</dbReference>
<dbReference type="CDD" id="cd00082">
    <property type="entry name" value="HisKA"/>
    <property type="match status" value="1"/>
</dbReference>
<dbReference type="InterPro" id="IPR003661">
    <property type="entry name" value="HisK_dim/P_dom"/>
</dbReference>
<dbReference type="Pfam" id="PF00512">
    <property type="entry name" value="HisKA"/>
    <property type="match status" value="1"/>
</dbReference>
<dbReference type="SUPFAM" id="SSF47384">
    <property type="entry name" value="Homodimeric domain of signal transducing histidine kinase"/>
    <property type="match status" value="1"/>
</dbReference>
<gene>
    <name evidence="17" type="ORF">EZ449_03190</name>
</gene>
<dbReference type="PROSITE" id="PS50109">
    <property type="entry name" value="HIS_KIN"/>
    <property type="match status" value="1"/>
</dbReference>
<keyword evidence="18" id="KW-1185">Reference proteome</keyword>